<dbReference type="Proteomes" id="UP000594638">
    <property type="component" value="Unassembled WGS sequence"/>
</dbReference>
<accession>A0A8S0PGN4</accession>
<dbReference type="GO" id="GO:0051301">
    <property type="term" value="P:cell division"/>
    <property type="evidence" value="ECO:0007669"/>
    <property type="project" value="UniProtKB-KW"/>
</dbReference>
<dbReference type="FunFam" id="1.10.472.10:FF:000040">
    <property type="entry name" value="D6-type cyclin"/>
    <property type="match status" value="1"/>
</dbReference>
<gene>
    <name evidence="8" type="ORF">OLEA9_A076345</name>
</gene>
<keyword evidence="2" id="KW-0132">Cell division</keyword>
<evidence type="ECO:0000313" key="8">
    <source>
        <dbReference type="EMBL" id="CAA2935297.1"/>
    </source>
</evidence>
<organism evidence="8 9">
    <name type="scientific">Olea europaea subsp. europaea</name>
    <dbReference type="NCBI Taxonomy" id="158383"/>
    <lineage>
        <taxon>Eukaryota</taxon>
        <taxon>Viridiplantae</taxon>
        <taxon>Streptophyta</taxon>
        <taxon>Embryophyta</taxon>
        <taxon>Tracheophyta</taxon>
        <taxon>Spermatophyta</taxon>
        <taxon>Magnoliopsida</taxon>
        <taxon>eudicotyledons</taxon>
        <taxon>Gunneridae</taxon>
        <taxon>Pentapetalae</taxon>
        <taxon>asterids</taxon>
        <taxon>lamiids</taxon>
        <taxon>Lamiales</taxon>
        <taxon>Oleaceae</taxon>
        <taxon>Oleeae</taxon>
        <taxon>Olea</taxon>
    </lineage>
</organism>
<evidence type="ECO:0000259" key="6">
    <source>
        <dbReference type="SMART" id="SM00385"/>
    </source>
</evidence>
<feature type="domain" description="Cyclin C-terminal" evidence="7">
    <location>
        <begin position="138"/>
        <end position="248"/>
    </location>
</feature>
<dbReference type="SUPFAM" id="SSF47954">
    <property type="entry name" value="Cyclin-like"/>
    <property type="match status" value="2"/>
</dbReference>
<proteinExistence type="inferred from homology"/>
<dbReference type="InterPro" id="IPR036915">
    <property type="entry name" value="Cyclin-like_sf"/>
</dbReference>
<keyword evidence="4" id="KW-0131">Cell cycle</keyword>
<dbReference type="PANTHER" id="PTHR10177">
    <property type="entry name" value="CYCLINS"/>
    <property type="match status" value="1"/>
</dbReference>
<protein>
    <submittedName>
        <fullName evidence="8">Cyclin-D6-1 isoform X2</fullName>
    </submittedName>
</protein>
<dbReference type="InterPro" id="IPR013763">
    <property type="entry name" value="Cyclin-like_dom"/>
</dbReference>
<evidence type="ECO:0000256" key="2">
    <source>
        <dbReference type="ARBA" id="ARBA00022618"/>
    </source>
</evidence>
<feature type="domain" description="Cyclin-like" evidence="6">
    <location>
        <begin position="44"/>
        <end position="129"/>
    </location>
</feature>
<sequence length="293" mass="33158">MELALENPLASFEDQQYDDVSALFANESDHMPCLLSFKSSDLRFFIRRHALCYGLDPFVVYLSVNYIDRFLSKQEILPWIARILVVATLSLASKMSNCNLANSISDLQRQKGFEFDAHSTQRMEAIILEALGWRMRSITPFSFLNYFISLFEIDDSSLIVALKQRASYIILDSQHELKLLEYKPSTIAASALLCATQDLIPLKFSSFKDKSSSCQYINQAHHERADNSTLRSENERMLCENLAMKEVLDNIICPTCAGPRLEAEEEEGTIAPDLKLGIGYISLNGINSLFGNR</sequence>
<keyword evidence="9" id="KW-1185">Reference proteome</keyword>
<dbReference type="AlphaFoldDB" id="A0A8S0PGN4"/>
<dbReference type="CDD" id="cd20544">
    <property type="entry name" value="CYCLIN_AtCycD-like_rpt2"/>
    <property type="match status" value="1"/>
</dbReference>
<reference evidence="8 9" key="1">
    <citation type="submission" date="2019-12" db="EMBL/GenBank/DDBJ databases">
        <authorList>
            <person name="Alioto T."/>
            <person name="Alioto T."/>
            <person name="Gomez Garrido J."/>
        </authorList>
    </citation>
    <scope>NUCLEOTIDE SEQUENCE [LARGE SCALE GENOMIC DNA]</scope>
</reference>
<dbReference type="InterPro" id="IPR006671">
    <property type="entry name" value="Cyclin_N"/>
</dbReference>
<dbReference type="InterPro" id="IPR039361">
    <property type="entry name" value="Cyclin"/>
</dbReference>
<dbReference type="Gene3D" id="1.10.472.10">
    <property type="entry name" value="Cyclin-like"/>
    <property type="match status" value="2"/>
</dbReference>
<name>A0A8S0PGN4_OLEEU</name>
<evidence type="ECO:0000256" key="4">
    <source>
        <dbReference type="ARBA" id="ARBA00023306"/>
    </source>
</evidence>
<evidence type="ECO:0000256" key="5">
    <source>
        <dbReference type="RuleBase" id="RU000383"/>
    </source>
</evidence>
<dbReference type="OrthoDB" id="306099at2759"/>
<dbReference type="InterPro" id="IPR004367">
    <property type="entry name" value="Cyclin_C-dom"/>
</dbReference>
<dbReference type="Pfam" id="PF00134">
    <property type="entry name" value="Cyclin_N"/>
    <property type="match status" value="1"/>
</dbReference>
<evidence type="ECO:0000259" key="7">
    <source>
        <dbReference type="SMART" id="SM01332"/>
    </source>
</evidence>
<dbReference type="SMART" id="SM00385">
    <property type="entry name" value="CYCLIN"/>
    <property type="match status" value="1"/>
</dbReference>
<dbReference type="SMART" id="SM01332">
    <property type="entry name" value="Cyclin_C"/>
    <property type="match status" value="1"/>
</dbReference>
<dbReference type="Pfam" id="PF02984">
    <property type="entry name" value="Cyclin_C"/>
    <property type="match status" value="1"/>
</dbReference>
<keyword evidence="3 5" id="KW-0195">Cyclin</keyword>
<evidence type="ECO:0000256" key="3">
    <source>
        <dbReference type="ARBA" id="ARBA00023127"/>
    </source>
</evidence>
<dbReference type="Gramene" id="OE9A076345T1">
    <property type="protein sequence ID" value="OE9A076345C1"/>
    <property type="gene ID" value="OE9A076345"/>
</dbReference>
<dbReference type="EMBL" id="CACTIH010000024">
    <property type="protein sequence ID" value="CAA2935297.1"/>
    <property type="molecule type" value="Genomic_DNA"/>
</dbReference>
<evidence type="ECO:0000256" key="1">
    <source>
        <dbReference type="ARBA" id="ARBA00009065"/>
    </source>
</evidence>
<comment type="caution">
    <text evidence="8">The sequence shown here is derived from an EMBL/GenBank/DDBJ whole genome shotgun (WGS) entry which is preliminary data.</text>
</comment>
<evidence type="ECO:0000313" key="9">
    <source>
        <dbReference type="Proteomes" id="UP000594638"/>
    </source>
</evidence>
<comment type="similarity">
    <text evidence="1">Belongs to the cyclin family. Cyclin D subfamily.</text>
</comment>